<feature type="region of interest" description="VHIID" evidence="3">
    <location>
        <begin position="343"/>
        <end position="408"/>
    </location>
</feature>
<organism evidence="5 6">
    <name type="scientific">Striga hermonthica</name>
    <name type="common">Purple witchweed</name>
    <name type="synonym">Buchnera hermonthica</name>
    <dbReference type="NCBI Taxonomy" id="68872"/>
    <lineage>
        <taxon>Eukaryota</taxon>
        <taxon>Viridiplantae</taxon>
        <taxon>Streptophyta</taxon>
        <taxon>Embryophyta</taxon>
        <taxon>Tracheophyta</taxon>
        <taxon>Spermatophyta</taxon>
        <taxon>Magnoliopsida</taxon>
        <taxon>eudicotyledons</taxon>
        <taxon>Gunneridae</taxon>
        <taxon>Pentapetalae</taxon>
        <taxon>asterids</taxon>
        <taxon>lamiids</taxon>
        <taxon>Lamiales</taxon>
        <taxon>Orobanchaceae</taxon>
        <taxon>Buchnereae</taxon>
        <taxon>Striga</taxon>
    </lineage>
</organism>
<feature type="region of interest" description="Disordered" evidence="4">
    <location>
        <begin position="191"/>
        <end position="257"/>
    </location>
</feature>
<feature type="compositionally biased region" description="Low complexity" evidence="4">
    <location>
        <begin position="222"/>
        <end position="232"/>
    </location>
</feature>
<dbReference type="OrthoDB" id="1902659at2759"/>
<keyword evidence="2" id="KW-0804">Transcription</keyword>
<evidence type="ECO:0000256" key="2">
    <source>
        <dbReference type="ARBA" id="ARBA00023163"/>
    </source>
</evidence>
<accession>A0A9N7NV28</accession>
<protein>
    <submittedName>
        <fullName evidence="5">Scarecrow-like protein 28</fullName>
    </submittedName>
</protein>
<feature type="region of interest" description="SAW" evidence="3">
    <location>
        <begin position="556"/>
        <end position="637"/>
    </location>
</feature>
<gene>
    <name evidence="5" type="ORF">SHERM_05356</name>
</gene>
<dbReference type="InterPro" id="IPR005202">
    <property type="entry name" value="TF_GRAS"/>
</dbReference>
<comment type="similarity">
    <text evidence="3">Belongs to the GRAS family.</text>
</comment>
<evidence type="ECO:0000313" key="6">
    <source>
        <dbReference type="Proteomes" id="UP001153555"/>
    </source>
</evidence>
<dbReference type="EMBL" id="CACSLK010031421">
    <property type="protein sequence ID" value="CAA0838780.1"/>
    <property type="molecule type" value="Genomic_DNA"/>
</dbReference>
<evidence type="ECO:0000256" key="4">
    <source>
        <dbReference type="SAM" id="MobiDB-lite"/>
    </source>
</evidence>
<keyword evidence="6" id="KW-1185">Reference proteome</keyword>
<dbReference type="PROSITE" id="PS50985">
    <property type="entry name" value="GRAS"/>
    <property type="match status" value="1"/>
</dbReference>
<sequence>MLAGCSSTLLSPRHRLRSETSGQFQACHNISTMSTQRLDLPCSFVRKDGSRPQHVRPVGLSVVDKPVDSKPAGCSLRQNIKLPPTPTESRREKVGDFWDRGRSSKKRYAAEEVIFDDESHMNRSERKRARGSPKEEEEGGHLRNLRWFHPGSSEVPFSLSCSGDENQELVVASPLPPLSSIPWLDSVAIKCPEKDSSGSSSSSGSGNSHRQPIIPEPGHTLSGPKSGNGSSPPDLPEPVFSPHHHNGGTHHNNHHSEEHECVELVSLLVSCAEQIGSRKNPAAATTCLVRLGELASPRGPSAVHRLAAYFTEALALRAARLWPHVFHFPPRELDRAHDENEALRVLNQVSPIPRFVHFTSNEILLRAFEGKSRVHLIDFDAGLGLQFPGLLQSLASRPDPPTHVRITGVGTGSKQELVETFDRLSGLAAEMNLPFELRFHPVVDRLEDVRRWMLHVKEGEAVAVSCIFQLHKLLYDATGAAIRDFLGVIRSTNPEAVVLAEQEGKHDGSSLESRLCNALRYYAAIFDSVDSSLPLGSAARLRVEEMFGRGIRNIIACEGRERVERHQVFGRWREVMRGSGFRSVGIGEREVMQGEMMVRMYSSCGEGFRVERKEENGSGCVMLRWLDQPLYNVSGWVPEDRAGGSLAS</sequence>
<feature type="region of interest" description="Disordered" evidence="4">
    <location>
        <begin position="72"/>
        <end position="101"/>
    </location>
</feature>
<dbReference type="Pfam" id="PF03514">
    <property type="entry name" value="GRAS"/>
    <property type="match status" value="1"/>
</dbReference>
<feature type="compositionally biased region" description="Low complexity" evidence="4">
    <location>
        <begin position="197"/>
        <end position="208"/>
    </location>
</feature>
<evidence type="ECO:0000256" key="3">
    <source>
        <dbReference type="PROSITE-ProRule" id="PRU01191"/>
    </source>
</evidence>
<reference evidence="5" key="1">
    <citation type="submission" date="2019-12" db="EMBL/GenBank/DDBJ databases">
        <authorList>
            <person name="Scholes J."/>
        </authorList>
    </citation>
    <scope>NUCLEOTIDE SEQUENCE</scope>
</reference>
<name>A0A9N7NV28_STRHE</name>
<feature type="region of interest" description="Disordered" evidence="4">
    <location>
        <begin position="119"/>
        <end position="148"/>
    </location>
</feature>
<dbReference type="AlphaFoldDB" id="A0A9N7NV28"/>
<comment type="caution">
    <text evidence="3">Lacks conserved residue(s) required for the propagation of feature annotation.</text>
</comment>
<evidence type="ECO:0000256" key="1">
    <source>
        <dbReference type="ARBA" id="ARBA00023015"/>
    </source>
</evidence>
<feature type="region of interest" description="PFYRE" evidence="3">
    <location>
        <begin position="462"/>
        <end position="553"/>
    </location>
</feature>
<dbReference type="PANTHER" id="PTHR31636">
    <property type="entry name" value="OSJNBA0084A10.13 PROTEIN-RELATED"/>
    <property type="match status" value="1"/>
</dbReference>
<feature type="short sequence motif" description="LXXLL motif" evidence="3">
    <location>
        <begin position="470"/>
        <end position="474"/>
    </location>
</feature>
<proteinExistence type="inferred from homology"/>
<comment type="caution">
    <text evidence="5">The sequence shown here is derived from an EMBL/GenBank/DDBJ whole genome shotgun (WGS) entry which is preliminary data.</text>
</comment>
<feature type="compositionally biased region" description="Basic and acidic residues" evidence="4">
    <location>
        <begin position="88"/>
        <end position="101"/>
    </location>
</feature>
<evidence type="ECO:0000313" key="5">
    <source>
        <dbReference type="EMBL" id="CAA0838780.1"/>
    </source>
</evidence>
<dbReference type="Proteomes" id="UP001153555">
    <property type="component" value="Unassembled WGS sequence"/>
</dbReference>
<keyword evidence="1" id="KW-0805">Transcription regulation</keyword>
<feature type="compositionally biased region" description="Basic residues" evidence="4">
    <location>
        <begin position="242"/>
        <end position="253"/>
    </location>
</feature>